<sequence length="523" mass="56385">MQRVTVIKLFAVLVVCCSCLVRWAEAELVLPFHHKFSQKAKEEHYVRGLGSWPFPDPGTVDFRKLLHQHDLARHGRMLATTPQNSYTFLDGNLTFSLFGGLYYTFIDVGTPGVPFLVGLDTGSDLFWLPCECESCAPATAPIYQDYGIDKPFKRYAPLNSTTSKTISCSSDQCNQLLSQCLPNEQAQECRYEANYASVNTSTSGKLVEDVVHLTPNSGPQTPITVPVVIGCGQVQTGSFLDGGVPDGLIGLGLQDFSVPASLAKTGLMADSFSMCLGPDFTGRVVFGDLGGKSLTKTRLLKPSNPRVYDTYYVKIESVKVGDEVIAVGEAALFDTGTSYTYLNSSLYQEFISSFENQTTNYKRFAPGTTDPWELCYHTSNTTVVVPNIDFVFGGSASMSIRFPFEALQYVNRTLAGFCLAVFESNVNIIGANFMVGQNIVFNRGARTLGFEESDCYSTVTDAGSSPVVQSPLPSSANAPASTPSIPSPPSDSAPIPAGLSSDAATSSLSLIALLSLGLVHFLV</sequence>
<dbReference type="EMBL" id="JBHFFA010000002">
    <property type="protein sequence ID" value="KAL2644348.1"/>
    <property type="molecule type" value="Genomic_DNA"/>
</dbReference>
<dbReference type="InterPro" id="IPR021109">
    <property type="entry name" value="Peptidase_aspartic_dom_sf"/>
</dbReference>
<comment type="caution">
    <text evidence="7">The sequence shown here is derived from an EMBL/GenBank/DDBJ whole genome shotgun (WGS) entry which is preliminary data.</text>
</comment>
<evidence type="ECO:0000259" key="6">
    <source>
        <dbReference type="PROSITE" id="PS51767"/>
    </source>
</evidence>
<dbReference type="InterPro" id="IPR001461">
    <property type="entry name" value="Aspartic_peptidase_A1"/>
</dbReference>
<keyword evidence="3" id="KW-0378">Hydrolase</keyword>
<feature type="signal peptide" evidence="5">
    <location>
        <begin position="1"/>
        <end position="26"/>
    </location>
</feature>
<feature type="active site" evidence="2">
    <location>
        <position position="120"/>
    </location>
</feature>
<evidence type="ECO:0000256" key="2">
    <source>
        <dbReference type="PIRSR" id="PIRSR601461-1"/>
    </source>
</evidence>
<dbReference type="InterPro" id="IPR001969">
    <property type="entry name" value="Aspartic_peptidase_AS"/>
</dbReference>
<keyword evidence="3" id="KW-0064">Aspartyl protease</keyword>
<dbReference type="CDD" id="cd05471">
    <property type="entry name" value="pepsin_like"/>
    <property type="match status" value="1"/>
</dbReference>
<evidence type="ECO:0000256" key="3">
    <source>
        <dbReference type="RuleBase" id="RU000454"/>
    </source>
</evidence>
<dbReference type="GO" id="GO:0004190">
    <property type="term" value="F:aspartic-type endopeptidase activity"/>
    <property type="evidence" value="ECO:0007669"/>
    <property type="project" value="UniProtKB-KW"/>
</dbReference>
<dbReference type="InterPro" id="IPR033121">
    <property type="entry name" value="PEPTIDASE_A1"/>
</dbReference>
<dbReference type="Gene3D" id="2.40.70.10">
    <property type="entry name" value="Acid Proteases"/>
    <property type="match status" value="2"/>
</dbReference>
<feature type="region of interest" description="Disordered" evidence="4">
    <location>
        <begin position="466"/>
        <end position="496"/>
    </location>
</feature>
<organism evidence="7 8">
    <name type="scientific">Riccia fluitans</name>
    <dbReference type="NCBI Taxonomy" id="41844"/>
    <lineage>
        <taxon>Eukaryota</taxon>
        <taxon>Viridiplantae</taxon>
        <taxon>Streptophyta</taxon>
        <taxon>Embryophyta</taxon>
        <taxon>Marchantiophyta</taxon>
        <taxon>Marchantiopsida</taxon>
        <taxon>Marchantiidae</taxon>
        <taxon>Marchantiales</taxon>
        <taxon>Ricciaceae</taxon>
        <taxon>Riccia</taxon>
    </lineage>
</organism>
<keyword evidence="3" id="KW-0645">Protease</keyword>
<evidence type="ECO:0000313" key="7">
    <source>
        <dbReference type="EMBL" id="KAL2644348.1"/>
    </source>
</evidence>
<reference evidence="7 8" key="1">
    <citation type="submission" date="2024-09" db="EMBL/GenBank/DDBJ databases">
        <title>Chromosome-scale assembly of Riccia fluitans.</title>
        <authorList>
            <person name="Paukszto L."/>
            <person name="Sawicki J."/>
            <person name="Karawczyk K."/>
            <person name="Piernik-Szablinska J."/>
            <person name="Szczecinska M."/>
            <person name="Mazdziarz M."/>
        </authorList>
    </citation>
    <scope>NUCLEOTIDE SEQUENCE [LARGE SCALE GENOMIC DNA]</scope>
    <source>
        <strain evidence="7">Rf_01</strain>
        <tissue evidence="7">Aerial parts of the thallus</tissue>
    </source>
</reference>
<dbReference type="Pfam" id="PF14543">
    <property type="entry name" value="TAXi_N"/>
    <property type="match status" value="1"/>
</dbReference>
<dbReference type="InterPro" id="IPR034164">
    <property type="entry name" value="Pepsin-like_dom"/>
</dbReference>
<keyword evidence="5" id="KW-0732">Signal</keyword>
<evidence type="ECO:0000256" key="1">
    <source>
        <dbReference type="ARBA" id="ARBA00007447"/>
    </source>
</evidence>
<keyword evidence="8" id="KW-1185">Reference proteome</keyword>
<feature type="compositionally biased region" description="Low complexity" evidence="4">
    <location>
        <begin position="466"/>
        <end position="484"/>
    </location>
</feature>
<feature type="chain" id="PRO_5044864106" description="Peptidase A1 domain-containing protein" evidence="5">
    <location>
        <begin position="27"/>
        <end position="523"/>
    </location>
</feature>
<gene>
    <name evidence="7" type="ORF">R1flu_011935</name>
</gene>
<feature type="active site" evidence="2">
    <location>
        <position position="334"/>
    </location>
</feature>
<dbReference type="AlphaFoldDB" id="A0ABD1Z9F3"/>
<dbReference type="InterPro" id="IPR032861">
    <property type="entry name" value="TAXi_N"/>
</dbReference>
<dbReference type="PANTHER" id="PTHR13683">
    <property type="entry name" value="ASPARTYL PROTEASES"/>
    <property type="match status" value="1"/>
</dbReference>
<dbReference type="PANTHER" id="PTHR13683:SF232">
    <property type="entry name" value="OS09G0542100 PROTEIN"/>
    <property type="match status" value="1"/>
</dbReference>
<evidence type="ECO:0000256" key="5">
    <source>
        <dbReference type="SAM" id="SignalP"/>
    </source>
</evidence>
<proteinExistence type="inferred from homology"/>
<evidence type="ECO:0000313" key="8">
    <source>
        <dbReference type="Proteomes" id="UP001605036"/>
    </source>
</evidence>
<protein>
    <recommendedName>
        <fullName evidence="6">Peptidase A1 domain-containing protein</fullName>
    </recommendedName>
</protein>
<name>A0ABD1Z9F3_9MARC</name>
<dbReference type="Pfam" id="PF14541">
    <property type="entry name" value="TAXi_C"/>
    <property type="match status" value="1"/>
</dbReference>
<dbReference type="PROSITE" id="PS00141">
    <property type="entry name" value="ASP_PROTEASE"/>
    <property type="match status" value="1"/>
</dbReference>
<accession>A0ABD1Z9F3</accession>
<dbReference type="PROSITE" id="PS51767">
    <property type="entry name" value="PEPTIDASE_A1"/>
    <property type="match status" value="1"/>
</dbReference>
<comment type="similarity">
    <text evidence="1 3">Belongs to the peptidase A1 family.</text>
</comment>
<feature type="domain" description="Peptidase A1" evidence="6">
    <location>
        <begin position="102"/>
        <end position="451"/>
    </location>
</feature>
<dbReference type="GO" id="GO:0006508">
    <property type="term" value="P:proteolysis"/>
    <property type="evidence" value="ECO:0007669"/>
    <property type="project" value="UniProtKB-KW"/>
</dbReference>
<dbReference type="PRINTS" id="PR00792">
    <property type="entry name" value="PEPSIN"/>
</dbReference>
<dbReference type="Proteomes" id="UP001605036">
    <property type="component" value="Unassembled WGS sequence"/>
</dbReference>
<dbReference type="InterPro" id="IPR032799">
    <property type="entry name" value="TAXi_C"/>
</dbReference>
<evidence type="ECO:0000256" key="4">
    <source>
        <dbReference type="SAM" id="MobiDB-lite"/>
    </source>
</evidence>
<dbReference type="SUPFAM" id="SSF50630">
    <property type="entry name" value="Acid proteases"/>
    <property type="match status" value="1"/>
</dbReference>